<evidence type="ECO:0000259" key="4">
    <source>
        <dbReference type="PROSITE" id="PS51462"/>
    </source>
</evidence>
<feature type="domain" description="Nudix hydrolase" evidence="4">
    <location>
        <begin position="2"/>
        <end position="133"/>
    </location>
</feature>
<dbReference type="SUPFAM" id="SSF55811">
    <property type="entry name" value="Nudix"/>
    <property type="match status" value="1"/>
</dbReference>
<evidence type="ECO:0000256" key="2">
    <source>
        <dbReference type="ARBA" id="ARBA00022801"/>
    </source>
</evidence>
<accession>A0A0V8JC40</accession>
<evidence type="ECO:0000313" key="5">
    <source>
        <dbReference type="EMBL" id="KSU84571.1"/>
    </source>
</evidence>
<name>A0A0V8JC40_9BACL</name>
<dbReference type="Proteomes" id="UP000054099">
    <property type="component" value="Unassembled WGS sequence"/>
</dbReference>
<reference evidence="5 6" key="1">
    <citation type="journal article" date="2014" name="Antonie Van Leeuwenhoek">
        <title>Fictibacillus enclensis sp. nov., isolated from marine sediment.</title>
        <authorList>
            <person name="Dastager S.G."/>
            <person name="Mawlankar R."/>
            <person name="Srinivasan K."/>
            <person name="Tang S.K."/>
            <person name="Lee J.C."/>
            <person name="Ramana V.V."/>
            <person name="Shouche Y.S."/>
        </authorList>
    </citation>
    <scope>NUCLEOTIDE SEQUENCE [LARGE SCALE GENOMIC DNA]</scope>
    <source>
        <strain evidence="5 6">NIO-1003</strain>
    </source>
</reference>
<dbReference type="PANTHER" id="PTHR43736">
    <property type="entry name" value="ADP-RIBOSE PYROPHOSPHATASE"/>
    <property type="match status" value="1"/>
</dbReference>
<dbReference type="PROSITE" id="PS51462">
    <property type="entry name" value="NUDIX"/>
    <property type="match status" value="1"/>
</dbReference>
<dbReference type="InterPro" id="IPR000086">
    <property type="entry name" value="NUDIX_hydrolase_dom"/>
</dbReference>
<protein>
    <submittedName>
        <fullName evidence="5">DNA mismatch repair protein MutT</fullName>
    </submittedName>
</protein>
<gene>
    <name evidence="5" type="ORF">AS030_03225</name>
</gene>
<dbReference type="EMBL" id="LNQN01000001">
    <property type="protein sequence ID" value="KSU84571.1"/>
    <property type="molecule type" value="Genomic_DNA"/>
</dbReference>
<evidence type="ECO:0000313" key="6">
    <source>
        <dbReference type="Proteomes" id="UP000054099"/>
    </source>
</evidence>
<dbReference type="InterPro" id="IPR020476">
    <property type="entry name" value="Nudix_hydrolase"/>
</dbReference>
<keyword evidence="2 3" id="KW-0378">Hydrolase</keyword>
<evidence type="ECO:0000256" key="1">
    <source>
        <dbReference type="ARBA" id="ARBA00005582"/>
    </source>
</evidence>
<dbReference type="CDD" id="cd02883">
    <property type="entry name" value="NUDIX_Hydrolase"/>
    <property type="match status" value="1"/>
</dbReference>
<dbReference type="Pfam" id="PF00293">
    <property type="entry name" value="NUDIX"/>
    <property type="match status" value="1"/>
</dbReference>
<dbReference type="RefSeq" id="WP_061968332.1">
    <property type="nucleotide sequence ID" value="NZ_FMAV01000001.1"/>
</dbReference>
<dbReference type="Gene3D" id="3.90.79.10">
    <property type="entry name" value="Nucleoside Triphosphate Pyrophosphohydrolase"/>
    <property type="match status" value="1"/>
</dbReference>
<dbReference type="PRINTS" id="PR00502">
    <property type="entry name" value="NUDIXFAMILY"/>
</dbReference>
<organism evidence="5 6">
    <name type="scientific">Fictibacillus enclensis</name>
    <dbReference type="NCBI Taxonomy" id="1017270"/>
    <lineage>
        <taxon>Bacteria</taxon>
        <taxon>Bacillati</taxon>
        <taxon>Bacillota</taxon>
        <taxon>Bacilli</taxon>
        <taxon>Bacillales</taxon>
        <taxon>Fictibacillaceae</taxon>
        <taxon>Fictibacillus</taxon>
    </lineage>
</organism>
<dbReference type="PANTHER" id="PTHR43736:SF1">
    <property type="entry name" value="DIHYDRONEOPTERIN TRIPHOSPHATE DIPHOSPHATASE"/>
    <property type="match status" value="1"/>
</dbReference>
<dbReference type="AlphaFoldDB" id="A0A0V8JC40"/>
<dbReference type="GO" id="GO:0016787">
    <property type="term" value="F:hydrolase activity"/>
    <property type="evidence" value="ECO:0007669"/>
    <property type="project" value="UniProtKB-KW"/>
</dbReference>
<sequence length="144" mass="16384">MKRVDVVYVLLFDETSEKILMVKNFGDESSYYTLPGGAVEDGETLEEAAIREIKEETGLEIDVRNVFGISEQFFEARGHHVVFFVFTGKITGGKIEIQFPDEIEEVLWMPVEMAETFIPVPLGVKDRIKKNTTVTYLPPENLVH</sequence>
<dbReference type="OrthoDB" id="9787880at2"/>
<keyword evidence="6" id="KW-1185">Reference proteome</keyword>
<dbReference type="InterPro" id="IPR015797">
    <property type="entry name" value="NUDIX_hydrolase-like_dom_sf"/>
</dbReference>
<proteinExistence type="inferred from homology"/>
<comment type="similarity">
    <text evidence="1 3">Belongs to the Nudix hydrolase family.</text>
</comment>
<evidence type="ECO:0000256" key="3">
    <source>
        <dbReference type="RuleBase" id="RU003476"/>
    </source>
</evidence>
<dbReference type="InterPro" id="IPR020084">
    <property type="entry name" value="NUDIX_hydrolase_CS"/>
</dbReference>
<comment type="caution">
    <text evidence="5">The sequence shown here is derived from an EMBL/GenBank/DDBJ whole genome shotgun (WGS) entry which is preliminary data.</text>
</comment>
<dbReference type="PROSITE" id="PS00893">
    <property type="entry name" value="NUDIX_BOX"/>
    <property type="match status" value="1"/>
</dbReference>